<evidence type="ECO:0000256" key="4">
    <source>
        <dbReference type="ARBA" id="ARBA00022553"/>
    </source>
</evidence>
<dbReference type="PANTHER" id="PTHR44936">
    <property type="entry name" value="SENSOR PROTEIN CREC"/>
    <property type="match status" value="1"/>
</dbReference>
<comment type="catalytic activity">
    <reaction evidence="1">
        <text>ATP + protein L-histidine = ADP + protein N-phospho-L-histidine.</text>
        <dbReference type="EC" id="2.7.13.3"/>
    </reaction>
</comment>
<evidence type="ECO:0000256" key="9">
    <source>
        <dbReference type="SAM" id="Phobius"/>
    </source>
</evidence>
<dbReference type="SMART" id="SM00387">
    <property type="entry name" value="HATPase_c"/>
    <property type="match status" value="1"/>
</dbReference>
<dbReference type="Pfam" id="PF02518">
    <property type="entry name" value="HATPase_c"/>
    <property type="match status" value="1"/>
</dbReference>
<keyword evidence="6" id="KW-0547">Nucleotide-binding</keyword>
<comment type="subcellular location">
    <subcellularLocation>
        <location evidence="2">Membrane</location>
    </subcellularLocation>
</comment>
<keyword evidence="5" id="KW-0808">Transferase</keyword>
<dbReference type="Gene3D" id="3.30.565.10">
    <property type="entry name" value="Histidine kinase-like ATPase, C-terminal domain"/>
    <property type="match status" value="1"/>
</dbReference>
<dbReference type="InterPro" id="IPR003660">
    <property type="entry name" value="HAMP_dom"/>
</dbReference>
<evidence type="ECO:0000256" key="5">
    <source>
        <dbReference type="ARBA" id="ARBA00022679"/>
    </source>
</evidence>
<keyword evidence="13" id="KW-1185">Reference proteome</keyword>
<feature type="transmembrane region" description="Helical" evidence="9">
    <location>
        <begin position="167"/>
        <end position="186"/>
    </location>
</feature>
<keyword evidence="8" id="KW-0067">ATP-binding</keyword>
<dbReference type="InterPro" id="IPR036890">
    <property type="entry name" value="HATPase_C_sf"/>
</dbReference>
<dbReference type="STRING" id="83401.SAMN05421742_102277"/>
<dbReference type="InterPro" id="IPR004358">
    <property type="entry name" value="Sig_transdc_His_kin-like_C"/>
</dbReference>
<dbReference type="PRINTS" id="PR00344">
    <property type="entry name" value="BCTRLSENSOR"/>
</dbReference>
<sequence>MRGPEARPRFGLSLRLLALTLVFVLLAEALVFLPAIGRARVVYLEQRLAEAHLALLALEATEDGMVDGDLQRRLLGHAGAVAMTAYQSGFFRLRLGPDMPPRVDAAYDLREVGLWPPVGDALMVLTRSQPRLIRVAGISPKDPRVAVEVTLPEAPLRRDLMRFARRLLGLSLIVSLIAGAVVYFSLARLLLKPLSRLVAAMRRFEAAPEDPGRLHTPSTARHEVGEAERTLARMQARVREGLIEHARLAGVGAAVARINHDLKGILTTARLESDRLEAQTRDRDPDLARTTEGIAQALDRAVALCAATLSYAGSELPSARPRRLAAHHELTLAAQRLHQAHPEIAVNLDCAVDTTLSADPDLLARSLDNLTHNAAQAGARHLTLAAHTSNHQTTLTIADDGPGLPQRARDNLFQPFAGSARNGGTGLGLPIARELTQAMNGHLNLHQTTPSGTTFHLTLPT</sequence>
<dbReference type="AlphaFoldDB" id="A0A1G7WPH0"/>
<dbReference type="InterPro" id="IPR003594">
    <property type="entry name" value="HATPase_dom"/>
</dbReference>
<dbReference type="PROSITE" id="PS50109">
    <property type="entry name" value="HIS_KIN"/>
    <property type="match status" value="1"/>
</dbReference>
<dbReference type="Gene3D" id="6.10.340.10">
    <property type="match status" value="1"/>
</dbReference>
<dbReference type="EC" id="2.7.13.3" evidence="3"/>
<dbReference type="OrthoDB" id="9784218at2"/>
<dbReference type="GO" id="GO:0005524">
    <property type="term" value="F:ATP binding"/>
    <property type="evidence" value="ECO:0007669"/>
    <property type="project" value="UniProtKB-KW"/>
</dbReference>
<protein>
    <recommendedName>
        <fullName evidence="3">histidine kinase</fullName>
        <ecNumber evidence="3">2.7.13.3</ecNumber>
    </recommendedName>
</protein>
<dbReference type="InterPro" id="IPR005467">
    <property type="entry name" value="His_kinase_dom"/>
</dbReference>
<evidence type="ECO:0000256" key="8">
    <source>
        <dbReference type="ARBA" id="ARBA00022840"/>
    </source>
</evidence>
<proteinExistence type="predicted"/>
<evidence type="ECO:0000259" key="11">
    <source>
        <dbReference type="PROSITE" id="PS50885"/>
    </source>
</evidence>
<keyword evidence="4" id="KW-0597">Phosphoprotein</keyword>
<evidence type="ECO:0000259" key="10">
    <source>
        <dbReference type="PROSITE" id="PS50109"/>
    </source>
</evidence>
<dbReference type="InterPro" id="IPR050980">
    <property type="entry name" value="2C_sensor_his_kinase"/>
</dbReference>
<organism evidence="12 13">
    <name type="scientific">Roseospirillum parvum</name>
    <dbReference type="NCBI Taxonomy" id="83401"/>
    <lineage>
        <taxon>Bacteria</taxon>
        <taxon>Pseudomonadati</taxon>
        <taxon>Pseudomonadota</taxon>
        <taxon>Alphaproteobacteria</taxon>
        <taxon>Rhodospirillales</taxon>
        <taxon>Rhodospirillaceae</taxon>
        <taxon>Roseospirillum</taxon>
    </lineage>
</organism>
<dbReference type="RefSeq" id="WP_092616041.1">
    <property type="nucleotide sequence ID" value="NZ_FNCV01000002.1"/>
</dbReference>
<evidence type="ECO:0000313" key="12">
    <source>
        <dbReference type="EMBL" id="SDG73829.1"/>
    </source>
</evidence>
<evidence type="ECO:0000256" key="6">
    <source>
        <dbReference type="ARBA" id="ARBA00022741"/>
    </source>
</evidence>
<keyword evidence="9" id="KW-1133">Transmembrane helix</keyword>
<evidence type="ECO:0000256" key="2">
    <source>
        <dbReference type="ARBA" id="ARBA00004370"/>
    </source>
</evidence>
<keyword evidence="9" id="KW-0812">Transmembrane</keyword>
<dbReference type="EMBL" id="FNCV01000002">
    <property type="protein sequence ID" value="SDG73829.1"/>
    <property type="molecule type" value="Genomic_DNA"/>
</dbReference>
<keyword evidence="9" id="KW-0472">Membrane</keyword>
<dbReference type="SUPFAM" id="SSF55874">
    <property type="entry name" value="ATPase domain of HSP90 chaperone/DNA topoisomerase II/histidine kinase"/>
    <property type="match status" value="1"/>
</dbReference>
<evidence type="ECO:0000313" key="13">
    <source>
        <dbReference type="Proteomes" id="UP000217076"/>
    </source>
</evidence>
<name>A0A1G7WPH0_9PROT</name>
<keyword evidence="7 12" id="KW-0418">Kinase</keyword>
<dbReference type="GO" id="GO:0000155">
    <property type="term" value="F:phosphorelay sensor kinase activity"/>
    <property type="evidence" value="ECO:0007669"/>
    <property type="project" value="TreeGrafter"/>
</dbReference>
<feature type="domain" description="Histidine kinase" evidence="10">
    <location>
        <begin position="257"/>
        <end position="461"/>
    </location>
</feature>
<dbReference type="GO" id="GO:0005886">
    <property type="term" value="C:plasma membrane"/>
    <property type="evidence" value="ECO:0007669"/>
    <property type="project" value="TreeGrafter"/>
</dbReference>
<dbReference type="PANTHER" id="PTHR44936:SF10">
    <property type="entry name" value="SENSOR PROTEIN RSTB"/>
    <property type="match status" value="1"/>
</dbReference>
<reference evidence="13" key="1">
    <citation type="submission" date="2016-10" db="EMBL/GenBank/DDBJ databases">
        <authorList>
            <person name="Varghese N."/>
            <person name="Submissions S."/>
        </authorList>
    </citation>
    <scope>NUCLEOTIDE SEQUENCE [LARGE SCALE GENOMIC DNA]</scope>
    <source>
        <strain evidence="13">930I</strain>
    </source>
</reference>
<evidence type="ECO:0000256" key="1">
    <source>
        <dbReference type="ARBA" id="ARBA00000085"/>
    </source>
</evidence>
<accession>A0A1G7WPH0</accession>
<dbReference type="Proteomes" id="UP000217076">
    <property type="component" value="Unassembled WGS sequence"/>
</dbReference>
<evidence type="ECO:0000256" key="7">
    <source>
        <dbReference type="ARBA" id="ARBA00022777"/>
    </source>
</evidence>
<evidence type="ECO:0000256" key="3">
    <source>
        <dbReference type="ARBA" id="ARBA00012438"/>
    </source>
</evidence>
<gene>
    <name evidence="12" type="ORF">SAMN05421742_102277</name>
</gene>
<feature type="domain" description="HAMP" evidence="11">
    <location>
        <begin position="188"/>
        <end position="243"/>
    </location>
</feature>
<dbReference type="PROSITE" id="PS50885">
    <property type="entry name" value="HAMP"/>
    <property type="match status" value="1"/>
</dbReference>